<proteinExistence type="predicted"/>
<protein>
    <submittedName>
        <fullName evidence="6">Ankyrin repeats (Many copies) domain-containing protein</fullName>
    </submittedName>
</protein>
<reference evidence="6" key="1">
    <citation type="submission" date="2022-01" db="EMBL/GenBank/DDBJ databases">
        <title>Genome Sequence Resource for Two Populations of Ditylenchus destructor, the Migratory Endoparasitic Phytonematode.</title>
        <authorList>
            <person name="Zhang H."/>
            <person name="Lin R."/>
            <person name="Xie B."/>
        </authorList>
    </citation>
    <scope>NUCLEOTIDE SEQUENCE</scope>
    <source>
        <strain evidence="6">BazhouSP</strain>
    </source>
</reference>
<dbReference type="Proteomes" id="UP001201812">
    <property type="component" value="Unassembled WGS sequence"/>
</dbReference>
<dbReference type="SUPFAM" id="SSF48403">
    <property type="entry name" value="Ankyrin repeat"/>
    <property type="match status" value="1"/>
</dbReference>
<evidence type="ECO:0000256" key="3">
    <source>
        <dbReference type="PROSITE-ProRule" id="PRU00023"/>
    </source>
</evidence>
<feature type="compositionally biased region" description="Low complexity" evidence="5">
    <location>
        <begin position="241"/>
        <end position="274"/>
    </location>
</feature>
<feature type="compositionally biased region" description="Pro residues" evidence="5">
    <location>
        <begin position="289"/>
        <end position="302"/>
    </location>
</feature>
<evidence type="ECO:0000313" key="7">
    <source>
        <dbReference type="Proteomes" id="UP001201812"/>
    </source>
</evidence>
<dbReference type="Pfam" id="PF12796">
    <property type="entry name" value="Ank_2"/>
    <property type="match status" value="1"/>
</dbReference>
<dbReference type="PROSITE" id="PS50297">
    <property type="entry name" value="ANK_REP_REGION"/>
    <property type="match status" value="1"/>
</dbReference>
<keyword evidence="7" id="KW-1185">Reference proteome</keyword>
<evidence type="ECO:0000256" key="5">
    <source>
        <dbReference type="SAM" id="MobiDB-lite"/>
    </source>
</evidence>
<feature type="repeat" description="ANK" evidence="3">
    <location>
        <begin position="563"/>
        <end position="595"/>
    </location>
</feature>
<feature type="compositionally biased region" description="Basic and acidic residues" evidence="5">
    <location>
        <begin position="275"/>
        <end position="284"/>
    </location>
</feature>
<accession>A0AAD4R1L8</accession>
<feature type="coiled-coil region" evidence="4">
    <location>
        <begin position="317"/>
        <end position="365"/>
    </location>
</feature>
<dbReference type="InterPro" id="IPR050745">
    <property type="entry name" value="Multifunctional_regulatory"/>
</dbReference>
<sequence length="664" mass="72835">MICNELVYDSPKLNSAFEANLGLIRQIPTLSNSVQTFTTYTFCRVFPTTLRTRTPTNTISDFRVTEKSEDFGLVRVALPQPPSKNLIVLMASNWKTTDYPKRPYPKAQSAVKEPEMIFRRDPGASTVTSPAGYRFKDRRRSNHPVYTRDWVCTTTNCLASIFVTGQWEQDDQGEFRRGKLVREWHGRGRSHAPPADEPMEEEEQAANITAQPFQHHAVQVQPVAEAEDGAEDMAADMTALARGTRQRAATAPTAAAAAPNANNDAAGPSVTAETATERAADAKAAKPGPGTPQSPATPPPFSPANFEAEPPIAPAYEVDLVRQNEELQDRLQELQVELQVQAGNYDALETRHEKLTEEHADARGRARADCEAKLARFLDAEEAAQLRPENPPNDDARGNAVGGAGRQSDEAAAAKDLAEDLEPVDLLNWTHQVDESASSAEEAARTLGAEEAARHRALMQQSAAEAPFSFLTSQPDIAVPRVLERRGVRIRPEGVPDRRAQFLAAADEGNMGELQRMYDADQEFLQDGEVLGEALHRAADRCDVDVCKWLLSVGANPEWQRPDGWTALHRAARRANHEVVSMLLSHGALINSRANSLTPLQMAFNPAEDRARVRTTVQVLLDAPGIDLTATSDATDTPLMLAQRIDHDMAEMIQAMIESRLASA</sequence>
<name>A0AAD4R1L8_9BILA</name>
<dbReference type="PANTHER" id="PTHR24189:SF50">
    <property type="entry name" value="ANKYRIN REPEAT AND SOCS BOX PROTEIN 2"/>
    <property type="match status" value="1"/>
</dbReference>
<dbReference type="InterPro" id="IPR036770">
    <property type="entry name" value="Ankyrin_rpt-contain_sf"/>
</dbReference>
<organism evidence="6 7">
    <name type="scientific">Ditylenchus destructor</name>
    <dbReference type="NCBI Taxonomy" id="166010"/>
    <lineage>
        <taxon>Eukaryota</taxon>
        <taxon>Metazoa</taxon>
        <taxon>Ecdysozoa</taxon>
        <taxon>Nematoda</taxon>
        <taxon>Chromadorea</taxon>
        <taxon>Rhabditida</taxon>
        <taxon>Tylenchina</taxon>
        <taxon>Tylenchomorpha</taxon>
        <taxon>Sphaerularioidea</taxon>
        <taxon>Anguinidae</taxon>
        <taxon>Anguininae</taxon>
        <taxon>Ditylenchus</taxon>
    </lineage>
</organism>
<feature type="region of interest" description="Disordered" evidence="5">
    <location>
        <begin position="382"/>
        <end position="414"/>
    </location>
</feature>
<feature type="region of interest" description="Disordered" evidence="5">
    <location>
        <begin position="241"/>
        <end position="308"/>
    </location>
</feature>
<comment type="caution">
    <text evidence="6">The sequence shown here is derived from an EMBL/GenBank/DDBJ whole genome shotgun (WGS) entry which is preliminary data.</text>
</comment>
<evidence type="ECO:0000256" key="2">
    <source>
        <dbReference type="ARBA" id="ARBA00023043"/>
    </source>
</evidence>
<evidence type="ECO:0000256" key="4">
    <source>
        <dbReference type="SAM" id="Coils"/>
    </source>
</evidence>
<dbReference type="AlphaFoldDB" id="A0AAD4R1L8"/>
<dbReference type="EMBL" id="JAKKPZ010000073">
    <property type="protein sequence ID" value="KAI1704007.1"/>
    <property type="molecule type" value="Genomic_DNA"/>
</dbReference>
<dbReference type="InterPro" id="IPR002110">
    <property type="entry name" value="Ankyrin_rpt"/>
</dbReference>
<evidence type="ECO:0000313" key="6">
    <source>
        <dbReference type="EMBL" id="KAI1704007.1"/>
    </source>
</evidence>
<dbReference type="PROSITE" id="PS50088">
    <property type="entry name" value="ANK_REPEAT"/>
    <property type="match status" value="1"/>
</dbReference>
<keyword evidence="1" id="KW-0677">Repeat</keyword>
<dbReference type="SMART" id="SM00248">
    <property type="entry name" value="ANK"/>
    <property type="match status" value="2"/>
</dbReference>
<keyword evidence="4" id="KW-0175">Coiled coil</keyword>
<keyword evidence="2 3" id="KW-0040">ANK repeat</keyword>
<evidence type="ECO:0000256" key="1">
    <source>
        <dbReference type="ARBA" id="ARBA00022737"/>
    </source>
</evidence>
<dbReference type="PANTHER" id="PTHR24189">
    <property type="entry name" value="MYOTROPHIN"/>
    <property type="match status" value="1"/>
</dbReference>
<feature type="region of interest" description="Disordered" evidence="5">
    <location>
        <begin position="185"/>
        <end position="204"/>
    </location>
</feature>
<gene>
    <name evidence="6" type="ORF">DdX_14508</name>
</gene>
<dbReference type="Gene3D" id="1.25.40.20">
    <property type="entry name" value="Ankyrin repeat-containing domain"/>
    <property type="match status" value="1"/>
</dbReference>